<reference evidence="4" key="1">
    <citation type="journal article" date="2017" name="Nat. Ecol. Evol.">
        <title>Genome expansion and lineage-specific genetic innovations in the forest pathogenic fungi Armillaria.</title>
        <authorList>
            <person name="Sipos G."/>
            <person name="Prasanna A.N."/>
            <person name="Walter M.C."/>
            <person name="O'Connor E."/>
            <person name="Balint B."/>
            <person name="Krizsan K."/>
            <person name="Kiss B."/>
            <person name="Hess J."/>
            <person name="Varga T."/>
            <person name="Slot J."/>
            <person name="Riley R."/>
            <person name="Boka B."/>
            <person name="Rigling D."/>
            <person name="Barry K."/>
            <person name="Lee J."/>
            <person name="Mihaltcheva S."/>
            <person name="LaButti K."/>
            <person name="Lipzen A."/>
            <person name="Waldron R."/>
            <person name="Moloney N.M."/>
            <person name="Sperisen C."/>
            <person name="Kredics L."/>
            <person name="Vagvoelgyi C."/>
            <person name="Patrignani A."/>
            <person name="Fitzpatrick D."/>
            <person name="Nagy I."/>
            <person name="Doyle S."/>
            <person name="Anderson J.B."/>
            <person name="Grigoriev I.V."/>
            <person name="Gueldener U."/>
            <person name="Muensterkoetter M."/>
            <person name="Nagy L.G."/>
        </authorList>
    </citation>
    <scope>NUCLEOTIDE SEQUENCE [LARGE SCALE GENOMIC DNA]</scope>
    <source>
        <strain evidence="4">C18/9</strain>
    </source>
</reference>
<gene>
    <name evidence="3" type="ORF">ARMOST_19713</name>
</gene>
<evidence type="ECO:0000313" key="4">
    <source>
        <dbReference type="Proteomes" id="UP000219338"/>
    </source>
</evidence>
<dbReference type="Proteomes" id="UP000219338">
    <property type="component" value="Unassembled WGS sequence"/>
</dbReference>
<dbReference type="EMBL" id="FUEG01000033">
    <property type="protein sequence ID" value="SJL16194.1"/>
    <property type="molecule type" value="Genomic_DNA"/>
</dbReference>
<protein>
    <recommendedName>
        <fullName evidence="2">Nephrocystin 3-like N-terminal domain-containing protein</fullName>
    </recommendedName>
</protein>
<proteinExistence type="predicted"/>
<dbReference type="OrthoDB" id="3017865at2759"/>
<accession>A0A284S598</accession>
<evidence type="ECO:0000256" key="1">
    <source>
        <dbReference type="ARBA" id="ARBA00022737"/>
    </source>
</evidence>
<dbReference type="STRING" id="47428.A0A284S598"/>
<dbReference type="AlphaFoldDB" id="A0A284S598"/>
<name>A0A284S598_ARMOS</name>
<keyword evidence="4" id="KW-1185">Reference proteome</keyword>
<evidence type="ECO:0000313" key="3">
    <source>
        <dbReference type="EMBL" id="SJL16194.1"/>
    </source>
</evidence>
<organism evidence="3 4">
    <name type="scientific">Armillaria ostoyae</name>
    <name type="common">Armillaria root rot fungus</name>
    <dbReference type="NCBI Taxonomy" id="47428"/>
    <lineage>
        <taxon>Eukaryota</taxon>
        <taxon>Fungi</taxon>
        <taxon>Dikarya</taxon>
        <taxon>Basidiomycota</taxon>
        <taxon>Agaricomycotina</taxon>
        <taxon>Agaricomycetes</taxon>
        <taxon>Agaricomycetidae</taxon>
        <taxon>Agaricales</taxon>
        <taxon>Marasmiineae</taxon>
        <taxon>Physalacriaceae</taxon>
        <taxon>Armillaria</taxon>
    </lineage>
</organism>
<evidence type="ECO:0000259" key="2">
    <source>
        <dbReference type="Pfam" id="PF24883"/>
    </source>
</evidence>
<keyword evidence="1" id="KW-0677">Repeat</keyword>
<dbReference type="Pfam" id="PF24883">
    <property type="entry name" value="NPHP3_N"/>
    <property type="match status" value="1"/>
</dbReference>
<feature type="domain" description="Nephrocystin 3-like N-terminal" evidence="2">
    <location>
        <begin position="332"/>
        <end position="457"/>
    </location>
</feature>
<dbReference type="InterPro" id="IPR056884">
    <property type="entry name" value="NPHP3-like_N"/>
</dbReference>
<sequence length="463" mass="51588">MANDGGRILFIRELEIVKIAPTKESRFRLKITAGDEKQKTEVIKIDRVGVLPKWTQNLTLDFDSQAVVLWELYGRRWMCPHFKVLGSVEKTLGELFGGTSTSADIHLYNGSSEVAVLKISCKLGGAKGVMIDIVPNIEKPSENSELLDSNDTLDTVLNAVKQMIDTLADVHPAATIAWGFLSVGFKVLKNQRDTKDAIRDLYKDMISVYEEFSKDDILEQRDRLKGIYSSLFKQTIECAMFIEGYAKKSGIEHLFATDVSGQAENFRQAFADLKCQLSMKVAKESIIVTLGVQNSVDILIVQDRLRELRPFQKLGPKSKCMQGTRVETINTIMSWIAQCNSGTMWCKGLAGTGKSSLMGTLHDLLTTDIGGRSRLAAFVRYDRIEHSNASKLITSIAYTLGIFDNRIGMAIYEVLRKSPSIANMLDPSTQFQQLLRNPLESLPDLIEEGPLVVIVDGQAIRPK</sequence>